<evidence type="ECO:0000313" key="3">
    <source>
        <dbReference type="EMBL" id="SCY47278.1"/>
    </source>
</evidence>
<dbReference type="PANTHER" id="PTHR34477">
    <property type="entry name" value="UPF0213 PROTEIN YHBQ"/>
    <property type="match status" value="1"/>
</dbReference>
<dbReference type="AlphaFoldDB" id="A0A1G5G957"/>
<dbReference type="RefSeq" id="WP_231627340.1">
    <property type="nucleotide sequence ID" value="NZ_FMUN01000006.1"/>
</dbReference>
<sequence>MSGEWVVYMLETRAGSLYTGVTKDLEARYRAHAAGTGARAVRLAGGPRRVLWHREGLAKADAFRLERAIKLLPRERKDQLVARGLAAVGLGPDGHPDG</sequence>
<keyword evidence="3" id="KW-0540">Nuclease</keyword>
<proteinExistence type="inferred from homology"/>
<protein>
    <submittedName>
        <fullName evidence="3">Putative endonuclease</fullName>
    </submittedName>
</protein>
<dbReference type="SUPFAM" id="SSF82771">
    <property type="entry name" value="GIY-YIG endonuclease"/>
    <property type="match status" value="1"/>
</dbReference>
<dbReference type="PANTHER" id="PTHR34477:SF1">
    <property type="entry name" value="UPF0213 PROTEIN YHBQ"/>
    <property type="match status" value="1"/>
</dbReference>
<dbReference type="EMBL" id="FMUN01000006">
    <property type="protein sequence ID" value="SCY47278.1"/>
    <property type="molecule type" value="Genomic_DNA"/>
</dbReference>
<dbReference type="Gene3D" id="3.40.1440.10">
    <property type="entry name" value="GIY-YIG endonuclease"/>
    <property type="match status" value="1"/>
</dbReference>
<dbReference type="STRING" id="381306.AN478_05830"/>
<evidence type="ECO:0000256" key="1">
    <source>
        <dbReference type="ARBA" id="ARBA00007435"/>
    </source>
</evidence>
<dbReference type="PROSITE" id="PS50164">
    <property type="entry name" value="GIY_YIG"/>
    <property type="match status" value="1"/>
</dbReference>
<accession>A0A1G5G957</accession>
<dbReference type="Pfam" id="PF01541">
    <property type="entry name" value="GIY-YIG"/>
    <property type="match status" value="1"/>
</dbReference>
<reference evidence="4" key="1">
    <citation type="submission" date="2016-10" db="EMBL/GenBank/DDBJ databases">
        <authorList>
            <person name="Varghese N."/>
        </authorList>
    </citation>
    <scope>NUCLEOTIDE SEQUENCE [LARGE SCALE GENOMIC DNA]</scope>
    <source>
        <strain evidence="4">HL 19</strain>
    </source>
</reference>
<name>A0A1G5G957_9GAMM</name>
<dbReference type="InterPro" id="IPR050190">
    <property type="entry name" value="UPF0213_domain"/>
</dbReference>
<dbReference type="GO" id="GO:0004519">
    <property type="term" value="F:endonuclease activity"/>
    <property type="evidence" value="ECO:0007669"/>
    <property type="project" value="UniProtKB-KW"/>
</dbReference>
<keyword evidence="3" id="KW-0378">Hydrolase</keyword>
<organism evidence="3 4">
    <name type="scientific">Thiohalorhabdus denitrificans</name>
    <dbReference type="NCBI Taxonomy" id="381306"/>
    <lineage>
        <taxon>Bacteria</taxon>
        <taxon>Pseudomonadati</taxon>
        <taxon>Pseudomonadota</taxon>
        <taxon>Gammaproteobacteria</taxon>
        <taxon>Thiohalorhabdales</taxon>
        <taxon>Thiohalorhabdaceae</taxon>
        <taxon>Thiohalorhabdus</taxon>
    </lineage>
</organism>
<evidence type="ECO:0000313" key="4">
    <source>
        <dbReference type="Proteomes" id="UP000183104"/>
    </source>
</evidence>
<gene>
    <name evidence="3" type="ORF">SAMN05661077_2212</name>
</gene>
<keyword evidence="4" id="KW-1185">Reference proteome</keyword>
<dbReference type="InterPro" id="IPR000305">
    <property type="entry name" value="GIY-YIG_endonuc"/>
</dbReference>
<evidence type="ECO:0000259" key="2">
    <source>
        <dbReference type="PROSITE" id="PS50164"/>
    </source>
</evidence>
<keyword evidence="3" id="KW-0255">Endonuclease</keyword>
<dbReference type="Proteomes" id="UP000183104">
    <property type="component" value="Unassembled WGS sequence"/>
</dbReference>
<dbReference type="CDD" id="cd10456">
    <property type="entry name" value="GIY-YIG_UPF0213"/>
    <property type="match status" value="1"/>
</dbReference>
<comment type="similarity">
    <text evidence="1">Belongs to the UPF0213 family.</text>
</comment>
<dbReference type="InterPro" id="IPR035901">
    <property type="entry name" value="GIY-YIG_endonuc_sf"/>
</dbReference>
<feature type="domain" description="GIY-YIG" evidence="2">
    <location>
        <begin position="3"/>
        <end position="79"/>
    </location>
</feature>